<name>A0ABM1TAP5_LIMPO</name>
<dbReference type="PANTHER" id="PTHR23357:SF1">
    <property type="entry name" value="RENALASE"/>
    <property type="match status" value="1"/>
</dbReference>
<dbReference type="InterPro" id="IPR002937">
    <property type="entry name" value="Amino_oxidase"/>
</dbReference>
<evidence type="ECO:0000259" key="1">
    <source>
        <dbReference type="Pfam" id="PF01593"/>
    </source>
</evidence>
<dbReference type="GeneID" id="106468880"/>
<keyword evidence="2" id="KW-1185">Reference proteome</keyword>
<accession>A0ABM1TAP5</accession>
<protein>
    <submittedName>
        <fullName evidence="3">Renalase-like isoform X2</fullName>
    </submittedName>
</protein>
<proteinExistence type="predicted"/>
<evidence type="ECO:0000313" key="2">
    <source>
        <dbReference type="Proteomes" id="UP000694941"/>
    </source>
</evidence>
<dbReference type="Proteomes" id="UP000694941">
    <property type="component" value="Unplaced"/>
</dbReference>
<sequence>MSTSRSPTSPSCIADLGAQYLTATPDYVRSHAQFYEDLIESELLQPMISKFEGMKKVASGTLNFVTPNGSGSLVKYYLNKSGAEVHFEHEVESIQRSEKSHWLVTTSSGASEKFEAVVMTVPVPQLFQLKGAVPELLAQSPEITEKLKNIFFSSRYALGLFYDDCPGFLNDLPWAAKYFPDDPMIRFIAVDNFKRGSVDQLPAVVVHTSVTFGQSYLEDDKDKVQGLIVNHLPELLPGFVPPSSMKCQRWRYSQVKCPFENTPGCVTLQESPLLALGGDSFTHSNFDGCVDSAIKIVEEILKKL</sequence>
<evidence type="ECO:0000313" key="3">
    <source>
        <dbReference type="RefSeq" id="XP_022252951.1"/>
    </source>
</evidence>
<gene>
    <name evidence="3" type="primary">LOC106468880</name>
</gene>
<dbReference type="RefSeq" id="XP_022252951.1">
    <property type="nucleotide sequence ID" value="XM_022397243.1"/>
</dbReference>
<dbReference type="SUPFAM" id="SSF51905">
    <property type="entry name" value="FAD/NAD(P)-binding domain"/>
    <property type="match status" value="1"/>
</dbReference>
<reference evidence="3" key="1">
    <citation type="submission" date="2025-08" db="UniProtKB">
        <authorList>
            <consortium name="RefSeq"/>
        </authorList>
    </citation>
    <scope>IDENTIFICATION</scope>
    <source>
        <tissue evidence="3">Muscle</tissue>
    </source>
</reference>
<organism evidence="2 3">
    <name type="scientific">Limulus polyphemus</name>
    <name type="common">Atlantic horseshoe crab</name>
    <dbReference type="NCBI Taxonomy" id="6850"/>
    <lineage>
        <taxon>Eukaryota</taxon>
        <taxon>Metazoa</taxon>
        <taxon>Ecdysozoa</taxon>
        <taxon>Arthropoda</taxon>
        <taxon>Chelicerata</taxon>
        <taxon>Merostomata</taxon>
        <taxon>Xiphosura</taxon>
        <taxon>Limulidae</taxon>
        <taxon>Limulus</taxon>
    </lineage>
</organism>
<dbReference type="PANTHER" id="PTHR23357">
    <property type="entry name" value="RENALASE"/>
    <property type="match status" value="1"/>
</dbReference>
<dbReference type="Pfam" id="PF01593">
    <property type="entry name" value="Amino_oxidase"/>
    <property type="match status" value="1"/>
</dbReference>
<dbReference type="InterPro" id="IPR036188">
    <property type="entry name" value="FAD/NAD-bd_sf"/>
</dbReference>
<dbReference type="Gene3D" id="3.50.50.60">
    <property type="entry name" value="FAD/NAD(P)-binding domain"/>
    <property type="match status" value="1"/>
</dbReference>
<dbReference type="InterPro" id="IPR040174">
    <property type="entry name" value="RNLS"/>
</dbReference>
<feature type="domain" description="Amine oxidase" evidence="1">
    <location>
        <begin position="58"/>
        <end position="301"/>
    </location>
</feature>
<dbReference type="Gene3D" id="3.90.660.10">
    <property type="match status" value="1"/>
</dbReference>